<feature type="domain" description="Tyr recombinase" evidence="5">
    <location>
        <begin position="102"/>
        <end position="297"/>
    </location>
</feature>
<dbReference type="Gene3D" id="1.10.150.130">
    <property type="match status" value="1"/>
</dbReference>
<proteinExistence type="predicted"/>
<dbReference type="GO" id="GO:0015074">
    <property type="term" value="P:DNA integration"/>
    <property type="evidence" value="ECO:0007669"/>
    <property type="project" value="UniProtKB-KW"/>
</dbReference>
<organism evidence="7 8">
    <name type="scientific">Candidatus Paracaedimonas acanthamoebae</name>
    <dbReference type="NCBI Taxonomy" id="244581"/>
    <lineage>
        <taxon>Bacteria</taxon>
        <taxon>Pseudomonadati</taxon>
        <taxon>Pseudomonadota</taxon>
        <taxon>Alphaproteobacteria</taxon>
        <taxon>Holosporales</taxon>
        <taxon>Caedimonadaceae</taxon>
        <taxon>Candidatus Paracaedimonas</taxon>
    </lineage>
</organism>
<protein>
    <submittedName>
        <fullName evidence="7">Tyrosine recombinase</fullName>
    </submittedName>
</protein>
<dbReference type="NCBIfam" id="NF001399">
    <property type="entry name" value="PRK00283.1"/>
    <property type="match status" value="1"/>
</dbReference>
<dbReference type="InterPro" id="IPR044068">
    <property type="entry name" value="CB"/>
</dbReference>
<dbReference type="EMBL" id="JAFKGL010000025">
    <property type="protein sequence ID" value="MBN9413503.1"/>
    <property type="molecule type" value="Genomic_DNA"/>
</dbReference>
<gene>
    <name evidence="7" type="ORF">J0H12_06245</name>
</gene>
<accession>A0A8J7PYR4</accession>
<evidence type="ECO:0000313" key="7">
    <source>
        <dbReference type="EMBL" id="MBN9413503.1"/>
    </source>
</evidence>
<dbReference type="PROSITE" id="PS51900">
    <property type="entry name" value="CB"/>
    <property type="match status" value="1"/>
</dbReference>
<keyword evidence="2 4" id="KW-0238">DNA-binding</keyword>
<dbReference type="Proteomes" id="UP000664414">
    <property type="component" value="Unassembled WGS sequence"/>
</dbReference>
<dbReference type="InterPro" id="IPR011010">
    <property type="entry name" value="DNA_brk_join_enz"/>
</dbReference>
<dbReference type="InterPro" id="IPR004107">
    <property type="entry name" value="Integrase_SAM-like_N"/>
</dbReference>
<evidence type="ECO:0000256" key="1">
    <source>
        <dbReference type="ARBA" id="ARBA00022908"/>
    </source>
</evidence>
<dbReference type="GO" id="GO:0006310">
    <property type="term" value="P:DNA recombination"/>
    <property type="evidence" value="ECO:0007669"/>
    <property type="project" value="UniProtKB-KW"/>
</dbReference>
<evidence type="ECO:0000256" key="4">
    <source>
        <dbReference type="PROSITE-ProRule" id="PRU01248"/>
    </source>
</evidence>
<keyword evidence="1" id="KW-0229">DNA integration</keyword>
<dbReference type="InterPro" id="IPR010998">
    <property type="entry name" value="Integrase_recombinase_N"/>
</dbReference>
<dbReference type="SUPFAM" id="SSF56349">
    <property type="entry name" value="DNA breaking-rejoining enzymes"/>
    <property type="match status" value="1"/>
</dbReference>
<dbReference type="PANTHER" id="PTHR30349:SF90">
    <property type="entry name" value="TYROSINE RECOMBINASE XERD"/>
    <property type="match status" value="1"/>
</dbReference>
<evidence type="ECO:0000259" key="5">
    <source>
        <dbReference type="PROSITE" id="PS51898"/>
    </source>
</evidence>
<comment type="caution">
    <text evidence="7">The sequence shown here is derived from an EMBL/GenBank/DDBJ whole genome shotgun (WGS) entry which is preliminary data.</text>
</comment>
<dbReference type="GO" id="GO:0003677">
    <property type="term" value="F:DNA binding"/>
    <property type="evidence" value="ECO:0007669"/>
    <property type="project" value="UniProtKB-UniRule"/>
</dbReference>
<dbReference type="InterPro" id="IPR013762">
    <property type="entry name" value="Integrase-like_cat_sf"/>
</dbReference>
<dbReference type="InterPro" id="IPR002104">
    <property type="entry name" value="Integrase_catalytic"/>
</dbReference>
<evidence type="ECO:0000256" key="3">
    <source>
        <dbReference type="ARBA" id="ARBA00023172"/>
    </source>
</evidence>
<dbReference type="PANTHER" id="PTHR30349">
    <property type="entry name" value="PHAGE INTEGRASE-RELATED"/>
    <property type="match status" value="1"/>
</dbReference>
<dbReference type="Pfam" id="PF00589">
    <property type="entry name" value="Phage_integrase"/>
    <property type="match status" value="1"/>
</dbReference>
<sequence>MKYLSQFLESLSAERGHAFNTLEVYVRNIQDFNVFLKDKLLEEIKKSDIQRYLLHLKARAITSSSRARKLSALRQFFNFLVEEEVITDNPTLLIDLPKQKRLLPKTLTEKEIFALIEATDILDSRERSRLSCLIEILYATGMRVSELVSLQLKTALLALRTAQEKGTGAFIIKGKGNVERLTPLTPSALKTLEDYLKIRKTFDVGMNGKKWLFPSRSREGHLTRQRFGQLLKKIALQAGVPPHQISPHVMRHAFATHLLHHGADLLSVQKLLGHADISTTQIYTHVMETQKQKLVFDHHPLSDATKISRKA</sequence>
<evidence type="ECO:0000313" key="8">
    <source>
        <dbReference type="Proteomes" id="UP000664414"/>
    </source>
</evidence>
<evidence type="ECO:0000256" key="2">
    <source>
        <dbReference type="ARBA" id="ARBA00023125"/>
    </source>
</evidence>
<evidence type="ECO:0000259" key="6">
    <source>
        <dbReference type="PROSITE" id="PS51900"/>
    </source>
</evidence>
<feature type="domain" description="Core-binding (CB)" evidence="6">
    <location>
        <begin position="1"/>
        <end position="81"/>
    </location>
</feature>
<dbReference type="PROSITE" id="PS51898">
    <property type="entry name" value="TYR_RECOMBINASE"/>
    <property type="match status" value="1"/>
</dbReference>
<reference evidence="7" key="1">
    <citation type="submission" date="2021-02" db="EMBL/GenBank/DDBJ databases">
        <title>Thiocyanate and organic carbon inputs drive convergent selection for specific autotrophic Afipia and Thiobacillus strains within complex microbiomes.</title>
        <authorList>
            <person name="Huddy R.J."/>
            <person name="Sachdeva R."/>
            <person name="Kadzinga F."/>
            <person name="Kantor R.S."/>
            <person name="Harrison S.T.L."/>
            <person name="Banfield J.F."/>
        </authorList>
    </citation>
    <scope>NUCLEOTIDE SEQUENCE</scope>
    <source>
        <strain evidence="7">SCN18_10_11_15_R4_P_38_20</strain>
    </source>
</reference>
<dbReference type="Pfam" id="PF02899">
    <property type="entry name" value="Phage_int_SAM_1"/>
    <property type="match status" value="1"/>
</dbReference>
<name>A0A8J7PYR4_9PROT</name>
<dbReference type="InterPro" id="IPR050090">
    <property type="entry name" value="Tyrosine_recombinase_XerCD"/>
</dbReference>
<dbReference type="AlphaFoldDB" id="A0A8J7PYR4"/>
<keyword evidence="3" id="KW-0233">DNA recombination</keyword>
<dbReference type="Gene3D" id="1.10.443.10">
    <property type="entry name" value="Intergrase catalytic core"/>
    <property type="match status" value="1"/>
</dbReference>